<name>L0A9F7_CALLD</name>
<dbReference type="HOGENOM" id="CLU_131895_1_0_2"/>
<sequence length="137" mass="16293">MVYFRLEKEFNKDSNELWKLIADIKSIPKYWHGHKSINIIHQDNNTIEAIVEFVFPSKARVKYELNEKNKEVISYYLDGPFKGKSILKIDKGKLINEWDIKFNGIYKFLSFWEVNHFKKGSEDALNRIVNYQISNST</sequence>
<dbReference type="InParanoid" id="L0A9F7"/>
<keyword evidence="2" id="KW-1185">Reference proteome</keyword>
<organism evidence="1 2">
    <name type="scientific">Caldisphaera lagunensis (strain DSM 15908 / JCM 11604 / ANMR 0165 / IC-154)</name>
    <dbReference type="NCBI Taxonomy" id="1056495"/>
    <lineage>
        <taxon>Archaea</taxon>
        <taxon>Thermoproteota</taxon>
        <taxon>Thermoprotei</taxon>
        <taxon>Acidilobales</taxon>
        <taxon>Caldisphaeraceae</taxon>
        <taxon>Caldisphaera</taxon>
    </lineage>
</organism>
<evidence type="ECO:0008006" key="3">
    <source>
        <dbReference type="Google" id="ProtNLM"/>
    </source>
</evidence>
<accession>L0A9F7</accession>
<evidence type="ECO:0000313" key="1">
    <source>
        <dbReference type="EMBL" id="AFZ70054.1"/>
    </source>
</evidence>
<proteinExistence type="predicted"/>
<dbReference type="Gene3D" id="3.30.530.20">
    <property type="match status" value="1"/>
</dbReference>
<dbReference type="GeneID" id="14211534"/>
<dbReference type="AlphaFoldDB" id="L0A9F7"/>
<dbReference type="STRING" id="1056495.Calag_0274"/>
<gene>
    <name evidence="1" type="ordered locus">Calag_0274</name>
</gene>
<dbReference type="EMBL" id="CP003378">
    <property type="protein sequence ID" value="AFZ70054.1"/>
    <property type="molecule type" value="Genomic_DNA"/>
</dbReference>
<dbReference type="Proteomes" id="UP000010469">
    <property type="component" value="Chromosome"/>
</dbReference>
<evidence type="ECO:0000313" key="2">
    <source>
        <dbReference type="Proteomes" id="UP000010469"/>
    </source>
</evidence>
<dbReference type="InterPro" id="IPR023393">
    <property type="entry name" value="START-like_dom_sf"/>
</dbReference>
<reference evidence="2" key="1">
    <citation type="submission" date="2012-03" db="EMBL/GenBank/DDBJ databases">
        <title>Complete genome of Caldisphaera lagunensis DSM 15908.</title>
        <authorList>
            <person name="Lucas S."/>
            <person name="Copeland A."/>
            <person name="Lapidus A."/>
            <person name="Glavina del Rio T."/>
            <person name="Dalin E."/>
            <person name="Tice H."/>
            <person name="Bruce D."/>
            <person name="Goodwin L."/>
            <person name="Pitluck S."/>
            <person name="Peters L."/>
            <person name="Mikhailova N."/>
            <person name="Teshima H."/>
            <person name="Kyrpides N."/>
            <person name="Mavromatis K."/>
            <person name="Ivanova N."/>
            <person name="Brettin T."/>
            <person name="Detter J.C."/>
            <person name="Han C."/>
            <person name="Larimer F."/>
            <person name="Land M."/>
            <person name="Hauser L."/>
            <person name="Markowitz V."/>
            <person name="Cheng J.-F."/>
            <person name="Hugenholtz P."/>
            <person name="Woyke T."/>
            <person name="Wu D."/>
            <person name="Spring S."/>
            <person name="Schroeder M."/>
            <person name="Brambilla E."/>
            <person name="Klenk H.-P."/>
            <person name="Eisen J.A."/>
        </authorList>
    </citation>
    <scope>NUCLEOTIDE SEQUENCE [LARGE SCALE GENOMIC DNA]</scope>
    <source>
        <strain evidence="2">DSM 15908 / JCM 11604 / IC-154</strain>
    </source>
</reference>
<dbReference type="SUPFAM" id="SSF55961">
    <property type="entry name" value="Bet v1-like"/>
    <property type="match status" value="1"/>
</dbReference>
<dbReference type="RefSeq" id="WP_015231952.1">
    <property type="nucleotide sequence ID" value="NC_019791.1"/>
</dbReference>
<protein>
    <recommendedName>
        <fullName evidence="3">SRPBCC family protein</fullName>
    </recommendedName>
</protein>
<dbReference type="OrthoDB" id="7914at2157"/>
<dbReference type="KEGG" id="clg:Calag_0274"/>
<dbReference type="eggNOG" id="arCOG05400">
    <property type="taxonomic scope" value="Archaea"/>
</dbReference>